<accession>A0A6I8URX2</accession>
<proteinExistence type="predicted"/>
<feature type="compositionally biased region" description="Acidic residues" evidence="2">
    <location>
        <begin position="146"/>
        <end position="157"/>
    </location>
</feature>
<feature type="region of interest" description="Disordered" evidence="2">
    <location>
        <begin position="280"/>
        <end position="313"/>
    </location>
</feature>
<feature type="compositionally biased region" description="Pro residues" evidence="2">
    <location>
        <begin position="502"/>
        <end position="516"/>
    </location>
</feature>
<dbReference type="GeneID" id="4803184"/>
<name>A0A6I8URX2_DROPS</name>
<dbReference type="InParanoid" id="A0A6I8URX2"/>
<feature type="region of interest" description="Disordered" evidence="2">
    <location>
        <begin position="37"/>
        <end position="88"/>
    </location>
</feature>
<dbReference type="Proteomes" id="UP000001819">
    <property type="component" value="Chromosome 2"/>
</dbReference>
<feature type="compositionally biased region" description="Basic and acidic residues" evidence="2">
    <location>
        <begin position="284"/>
        <end position="313"/>
    </location>
</feature>
<evidence type="ECO:0000256" key="1">
    <source>
        <dbReference type="ARBA" id="ARBA00023054"/>
    </source>
</evidence>
<organism evidence="4 5">
    <name type="scientific">Drosophila pseudoobscura pseudoobscura</name>
    <name type="common">Fruit fly</name>
    <dbReference type="NCBI Taxonomy" id="46245"/>
    <lineage>
        <taxon>Eukaryota</taxon>
        <taxon>Metazoa</taxon>
        <taxon>Ecdysozoa</taxon>
        <taxon>Arthropoda</taxon>
        <taxon>Hexapoda</taxon>
        <taxon>Insecta</taxon>
        <taxon>Pterygota</taxon>
        <taxon>Neoptera</taxon>
        <taxon>Endopterygota</taxon>
        <taxon>Diptera</taxon>
        <taxon>Brachycera</taxon>
        <taxon>Muscomorpha</taxon>
        <taxon>Ephydroidea</taxon>
        <taxon>Drosophilidae</taxon>
        <taxon>Drosophila</taxon>
        <taxon>Sophophora</taxon>
    </lineage>
</organism>
<dbReference type="FunCoup" id="A0A6I8URX2">
    <property type="interactions" value="1139"/>
</dbReference>
<dbReference type="RefSeq" id="XP_001359967.2">
    <property type="nucleotide sequence ID" value="XM_001359930.4"/>
</dbReference>
<evidence type="ECO:0000259" key="3">
    <source>
        <dbReference type="Pfam" id="PF25449"/>
    </source>
</evidence>
<evidence type="ECO:0000256" key="2">
    <source>
        <dbReference type="SAM" id="MobiDB-lite"/>
    </source>
</evidence>
<dbReference type="Pfam" id="PF13300">
    <property type="entry name" value="DUF4078"/>
    <property type="match status" value="1"/>
</dbReference>
<reference evidence="4" key="1">
    <citation type="submission" date="2024-06" db="UniProtKB">
        <authorList>
            <consortium name="RefSeq"/>
        </authorList>
    </citation>
    <scope>NUCLEOTIDE SEQUENCE [LARGE SCALE GENOMIC DNA]</scope>
    <source>
        <strain evidence="4">MV2-25</strain>
    </source>
</reference>
<feature type="compositionally biased region" description="Basic and acidic residues" evidence="2">
    <location>
        <begin position="338"/>
        <end position="399"/>
    </location>
</feature>
<dbReference type="Bgee" id="FBgn0080158">
    <property type="expression patterns" value="Expressed in female reproductive system and 2 other cell types or tissues"/>
</dbReference>
<sequence length="557" mass="64295">MNDPNKAISVNLSSLLSLKAELLRKQHEVKLAKAAQVSAVEHKPQKVVSEKEKPKEKKSHSYNEVSRNEDARVYETEDHAQLEKSRRVLEAKSKYYDRMSRSGGNLNSDDNCLVMFNRKRQEEDLDEEPQTCSPPGRVSSSSSSSSEEEGNDDDEVEYVDCLGRTRKCLRRVLAEEKKRDKQLAQSMPERIDTTKANWMIDTKGEQKEGEEAAEEDFNVKPRPPGSIFSDDQSTATHHAELLLNWERKEQENAEKPDIHYQDVFFDEARTHGVGYYAFSTDEEERAKQQRELEEARKATTEEQARRDELRAKRDSMVAGRVLAAKNRIRARNGLPPISKEDYERELQQKKDESAAEAVERERKARERKEAIEKEKEAEEAERAELRKEHVRDWDKEKLASQEPEEEWEYKAERLPMSQEEWNEKQRGERKQEFAPLPEPLKRSNFSSIPAPPPLWEIQEQEFSNFNSSKKDQQFQRRNYTTPTDDIDNDTPSTSAGSRGAAIPPPPGLNDMGPPPAKIHRSQNELERSIEAGLKFLRNCCDKEAMTNKATWTAKADY</sequence>
<dbReference type="Pfam" id="PF25449">
    <property type="entry name" value="CCDC174_GRSR"/>
    <property type="match status" value="1"/>
</dbReference>
<evidence type="ECO:0000313" key="5">
    <source>
        <dbReference type="RefSeq" id="XP_001359967.2"/>
    </source>
</evidence>
<dbReference type="PANTHER" id="PTHR15885">
    <property type="entry name" value="COILED-COIL DOMAIN-CONTAINING PROTEIN 174"/>
    <property type="match status" value="1"/>
</dbReference>
<feature type="region of interest" description="Disordered" evidence="2">
    <location>
        <begin position="326"/>
        <end position="523"/>
    </location>
</feature>
<gene>
    <name evidence="5" type="primary">LOC4803184</name>
</gene>
<dbReference type="OMA" id="PEMRPWD"/>
<feature type="compositionally biased region" description="Basic and acidic residues" evidence="2">
    <location>
        <begin position="40"/>
        <end position="88"/>
    </location>
</feature>
<feature type="region of interest" description="Disordered" evidence="2">
    <location>
        <begin position="122"/>
        <end position="157"/>
    </location>
</feature>
<feature type="domain" description="CCDC174 alpha/beta GRSR" evidence="3">
    <location>
        <begin position="156"/>
        <end position="183"/>
    </location>
</feature>
<keyword evidence="1" id="KW-0175">Coiled coil</keyword>
<reference evidence="5" key="2">
    <citation type="submission" date="2025-08" db="UniProtKB">
        <authorList>
            <consortium name="RefSeq"/>
        </authorList>
    </citation>
    <scope>IDENTIFICATION</scope>
    <source>
        <strain evidence="5">MV-25-SWS-2005</strain>
        <tissue evidence="5">Whole body</tissue>
    </source>
</reference>
<protein>
    <submittedName>
        <fullName evidence="5">Coiled-coil domain-containing protein 174</fullName>
    </submittedName>
</protein>
<dbReference type="PANTHER" id="PTHR15885:SF1">
    <property type="entry name" value="COILED-COIL DOMAIN-CONTAINING PROTEIN 174"/>
    <property type="match status" value="1"/>
</dbReference>
<feature type="compositionally biased region" description="Basic and acidic residues" evidence="2">
    <location>
        <begin position="421"/>
        <end position="432"/>
    </location>
</feature>
<dbReference type="InterPro" id="IPR025066">
    <property type="entry name" value="CCDC174-like"/>
</dbReference>
<keyword evidence="4" id="KW-1185">Reference proteome</keyword>
<dbReference type="InterPro" id="IPR057464">
    <property type="entry name" value="CCDC174_GRSR"/>
</dbReference>
<evidence type="ECO:0000313" key="4">
    <source>
        <dbReference type="Proteomes" id="UP000001819"/>
    </source>
</evidence>
<feature type="region of interest" description="Disordered" evidence="2">
    <location>
        <begin position="207"/>
        <end position="235"/>
    </location>
</feature>
<dbReference type="GO" id="GO:0005634">
    <property type="term" value="C:nucleus"/>
    <property type="evidence" value="ECO:0007669"/>
    <property type="project" value="TreeGrafter"/>
</dbReference>
<dbReference type="KEGG" id="dpo:4803184"/>
<dbReference type="AlphaFoldDB" id="A0A6I8URX2"/>